<proteinExistence type="predicted"/>
<dbReference type="NCBIfam" id="NF047744">
    <property type="entry name" value="CG0192_rel"/>
    <property type="match status" value="1"/>
</dbReference>
<comment type="caution">
    <text evidence="6">The sequence shown here is derived from an EMBL/GenBank/DDBJ whole genome shotgun (WGS) entry which is preliminary data.</text>
</comment>
<gene>
    <name evidence="6" type="ORF">Cba03nite_56550</name>
</gene>
<name>A0A8J3JGS1_9ACTN</name>
<dbReference type="InterPro" id="IPR040999">
    <property type="entry name" value="Mak_N_cap"/>
</dbReference>
<dbReference type="EMBL" id="BONF01000036">
    <property type="protein sequence ID" value="GIF84306.1"/>
    <property type="molecule type" value="Genomic_DNA"/>
</dbReference>
<evidence type="ECO:0000256" key="2">
    <source>
        <dbReference type="ARBA" id="ARBA00022741"/>
    </source>
</evidence>
<keyword evidence="4" id="KW-0067">ATP-binding</keyword>
<keyword evidence="3" id="KW-0418">Kinase</keyword>
<keyword evidence="1" id="KW-0808">Transferase</keyword>
<evidence type="ECO:0000313" key="7">
    <source>
        <dbReference type="Proteomes" id="UP000601223"/>
    </source>
</evidence>
<evidence type="ECO:0000256" key="1">
    <source>
        <dbReference type="ARBA" id="ARBA00022679"/>
    </source>
</evidence>
<dbReference type="GO" id="GO:0016301">
    <property type="term" value="F:kinase activity"/>
    <property type="evidence" value="ECO:0007669"/>
    <property type="project" value="UniProtKB-KW"/>
</dbReference>
<evidence type="ECO:0000256" key="3">
    <source>
        <dbReference type="ARBA" id="ARBA00022777"/>
    </source>
</evidence>
<dbReference type="GO" id="GO:0005524">
    <property type="term" value="F:ATP binding"/>
    <property type="evidence" value="ECO:0007669"/>
    <property type="project" value="UniProtKB-KW"/>
</dbReference>
<accession>A0A8J3JGS1</accession>
<evidence type="ECO:0000259" key="5">
    <source>
        <dbReference type="Pfam" id="PF18085"/>
    </source>
</evidence>
<keyword evidence="2" id="KW-0547">Nucleotide-binding</keyword>
<keyword evidence="7" id="KW-1185">Reference proteome</keyword>
<evidence type="ECO:0000256" key="4">
    <source>
        <dbReference type="ARBA" id="ARBA00022840"/>
    </source>
</evidence>
<organism evidence="6 7">
    <name type="scientific">Catellatospora bangladeshensis</name>
    <dbReference type="NCBI Taxonomy" id="310355"/>
    <lineage>
        <taxon>Bacteria</taxon>
        <taxon>Bacillati</taxon>
        <taxon>Actinomycetota</taxon>
        <taxon>Actinomycetes</taxon>
        <taxon>Micromonosporales</taxon>
        <taxon>Micromonosporaceae</taxon>
        <taxon>Catellatospora</taxon>
    </lineage>
</organism>
<dbReference type="RefSeq" id="WP_203752389.1">
    <property type="nucleotide sequence ID" value="NZ_BONF01000036.1"/>
</dbReference>
<sequence length="208" mass="21747">MALLHHADISPTKLELLAAWLPGRTWFSGDASAVERVAACRFDDPAGEVGIEIMMVRAGDGPVLHVPMTYRGAPLAGGDAFLIGTTEHSVLGKRWVYDACGDPVYAAALAHAVLTGGTQAEEYFEVDGQKQVREPVMTVDGSGSHAQVPALGEVRHVTDGALTFVKAEGVELSVVRVAGVHAPSGDDTLVGSWPGLSTPVVLATARLI</sequence>
<dbReference type="Pfam" id="PF18085">
    <property type="entry name" value="Mak_N_cap"/>
    <property type="match status" value="1"/>
</dbReference>
<feature type="domain" description="Maltokinase N-terminal cap" evidence="5">
    <location>
        <begin position="20"/>
        <end position="102"/>
    </location>
</feature>
<protein>
    <recommendedName>
        <fullName evidence="5">Maltokinase N-terminal cap domain-containing protein</fullName>
    </recommendedName>
</protein>
<dbReference type="Proteomes" id="UP000601223">
    <property type="component" value="Unassembled WGS sequence"/>
</dbReference>
<evidence type="ECO:0000313" key="6">
    <source>
        <dbReference type="EMBL" id="GIF84306.1"/>
    </source>
</evidence>
<dbReference type="AlphaFoldDB" id="A0A8J3JGS1"/>
<reference evidence="6 7" key="1">
    <citation type="submission" date="2021-01" db="EMBL/GenBank/DDBJ databases">
        <title>Whole genome shotgun sequence of Catellatospora bangladeshensis NBRC 107357.</title>
        <authorList>
            <person name="Komaki H."/>
            <person name="Tamura T."/>
        </authorList>
    </citation>
    <scope>NUCLEOTIDE SEQUENCE [LARGE SCALE GENOMIC DNA]</scope>
    <source>
        <strain evidence="6 7">NBRC 107357</strain>
    </source>
</reference>